<reference evidence="1 2" key="1">
    <citation type="submission" date="2023-05" db="EMBL/GenBank/DDBJ databases">
        <title>Draft genome sequence of Streptomyces sp. B-S-A12 isolated from a cave soil in Thailand.</title>
        <authorList>
            <person name="Chamroensaksri N."/>
            <person name="Muangham S."/>
        </authorList>
    </citation>
    <scope>NUCLEOTIDE SEQUENCE [LARGE SCALE GENOMIC DNA]</scope>
    <source>
        <strain evidence="1 2">B-S-A12</strain>
    </source>
</reference>
<dbReference type="RefSeq" id="WP_282533868.1">
    <property type="nucleotide sequence ID" value="NZ_JASCIS010000004.1"/>
</dbReference>
<name>A0ABT6SQQ2_9ACTN</name>
<keyword evidence="2" id="KW-1185">Reference proteome</keyword>
<protein>
    <submittedName>
        <fullName evidence="1">Uncharacterized protein</fullName>
    </submittedName>
</protein>
<organism evidence="1 2">
    <name type="scientific">Streptomyces luteolus</name>
    <dbReference type="NCBI Taxonomy" id="3043615"/>
    <lineage>
        <taxon>Bacteria</taxon>
        <taxon>Bacillati</taxon>
        <taxon>Actinomycetota</taxon>
        <taxon>Actinomycetes</taxon>
        <taxon>Kitasatosporales</taxon>
        <taxon>Streptomycetaceae</taxon>
        <taxon>Streptomyces</taxon>
    </lineage>
</organism>
<accession>A0ABT6SQQ2</accession>
<dbReference type="Proteomes" id="UP001237105">
    <property type="component" value="Unassembled WGS sequence"/>
</dbReference>
<evidence type="ECO:0000313" key="1">
    <source>
        <dbReference type="EMBL" id="MDI3417944.1"/>
    </source>
</evidence>
<evidence type="ECO:0000313" key="2">
    <source>
        <dbReference type="Proteomes" id="UP001237105"/>
    </source>
</evidence>
<dbReference type="EMBL" id="JASCIS010000004">
    <property type="protein sequence ID" value="MDI3417944.1"/>
    <property type="molecule type" value="Genomic_DNA"/>
</dbReference>
<comment type="caution">
    <text evidence="1">The sequence shown here is derived from an EMBL/GenBank/DDBJ whole genome shotgun (WGS) entry which is preliminary data.</text>
</comment>
<gene>
    <name evidence="1" type="ORF">QIT00_05105</name>
</gene>
<sequence>MRLTDNDYAYLRSELGPTDRDNLDARYQRLGSLQAVAAEVLRERKAALVSDPLSVTVQGVATVNNAENVRALERQIMALEELTVDDSASAYAVLVPLRRSGNR</sequence>
<proteinExistence type="predicted"/>